<reference evidence="8 9" key="1">
    <citation type="submission" date="2019-08" db="EMBL/GenBank/DDBJ databases">
        <title>Ulvibacter marinistellae sp. nov., isolated from a starfish, Patiria pectinifera.</title>
        <authorList>
            <person name="Kawano K."/>
            <person name="Ushijima N."/>
            <person name="Kihara M."/>
            <person name="Itoh H."/>
        </authorList>
    </citation>
    <scope>NUCLEOTIDE SEQUENCE [LARGE SCALE GENOMIC DNA]</scope>
    <source>
        <strain evidence="8 9">KK4</strain>
    </source>
</reference>
<keyword evidence="5" id="KW-1133">Transmembrane helix</keyword>
<feature type="domain" description="YetF C-terminal" evidence="7">
    <location>
        <begin position="50"/>
        <end position="123"/>
    </location>
</feature>
<dbReference type="InterPro" id="IPR007353">
    <property type="entry name" value="DUF421"/>
</dbReference>
<dbReference type="PANTHER" id="PTHR34582:SF6">
    <property type="entry name" value="UPF0702 TRANSMEMBRANE PROTEIN YCAP"/>
    <property type="match status" value="1"/>
</dbReference>
<comment type="subcellular location">
    <subcellularLocation>
        <location evidence="1">Cell membrane</location>
        <topology evidence="1">Multi-pass membrane protein</topology>
    </subcellularLocation>
</comment>
<dbReference type="Proteomes" id="UP000326994">
    <property type="component" value="Unassembled WGS sequence"/>
</dbReference>
<protein>
    <recommendedName>
        <fullName evidence="7">YetF C-terminal domain-containing protein</fullName>
    </recommendedName>
</protein>
<keyword evidence="9" id="KW-1185">Reference proteome</keyword>
<comment type="similarity">
    <text evidence="2">Belongs to the UPF0702 family.</text>
</comment>
<dbReference type="InterPro" id="IPR023090">
    <property type="entry name" value="UPF0702_alpha/beta_dom_sf"/>
</dbReference>
<dbReference type="PANTHER" id="PTHR34582">
    <property type="entry name" value="UPF0702 TRANSMEMBRANE PROTEIN YCAP"/>
    <property type="match status" value="1"/>
</dbReference>
<organism evidence="8 9">
    <name type="scientific">Patiriisocius marinistellae</name>
    <dbReference type="NCBI Taxonomy" id="2494560"/>
    <lineage>
        <taxon>Bacteria</taxon>
        <taxon>Pseudomonadati</taxon>
        <taxon>Bacteroidota</taxon>
        <taxon>Flavobacteriia</taxon>
        <taxon>Flavobacteriales</taxon>
        <taxon>Flavobacteriaceae</taxon>
        <taxon>Patiriisocius</taxon>
    </lineage>
</organism>
<evidence type="ECO:0000313" key="9">
    <source>
        <dbReference type="Proteomes" id="UP000326994"/>
    </source>
</evidence>
<dbReference type="AlphaFoldDB" id="A0A5J4FX34"/>
<name>A0A5J4FX34_9FLAO</name>
<sequence>MSSFDFASTIAVGSILAAVVMNTDQSILKGGIALVAVIGYQTIFSFAKRKFEWFDALFTNKPMLLMKDGEFLKDNMKKTNVSLEDLYAKLREANVRDTSEVLAMVMESTGDISVIHTDVKDNLASEILTGVRKD</sequence>
<keyword evidence="3" id="KW-1003">Cell membrane</keyword>
<comment type="caution">
    <text evidence="8">The sequence shown here is derived from an EMBL/GenBank/DDBJ whole genome shotgun (WGS) entry which is preliminary data.</text>
</comment>
<accession>A0A5J4FX34</accession>
<keyword evidence="4" id="KW-0812">Transmembrane</keyword>
<evidence type="ECO:0000256" key="1">
    <source>
        <dbReference type="ARBA" id="ARBA00004651"/>
    </source>
</evidence>
<evidence type="ECO:0000256" key="4">
    <source>
        <dbReference type="ARBA" id="ARBA00022692"/>
    </source>
</evidence>
<dbReference type="EMBL" id="BKCF01000002">
    <property type="protein sequence ID" value="GEQ85878.1"/>
    <property type="molecule type" value="Genomic_DNA"/>
</dbReference>
<dbReference type="Gene3D" id="3.30.240.20">
    <property type="entry name" value="bsu07140 like domains"/>
    <property type="match status" value="1"/>
</dbReference>
<evidence type="ECO:0000256" key="5">
    <source>
        <dbReference type="ARBA" id="ARBA00022989"/>
    </source>
</evidence>
<gene>
    <name evidence="8" type="ORF">ULMS_13860</name>
</gene>
<evidence type="ECO:0000259" key="7">
    <source>
        <dbReference type="Pfam" id="PF04239"/>
    </source>
</evidence>
<evidence type="ECO:0000313" key="8">
    <source>
        <dbReference type="EMBL" id="GEQ85878.1"/>
    </source>
</evidence>
<evidence type="ECO:0000256" key="3">
    <source>
        <dbReference type="ARBA" id="ARBA00022475"/>
    </source>
</evidence>
<evidence type="ECO:0000256" key="6">
    <source>
        <dbReference type="ARBA" id="ARBA00023136"/>
    </source>
</evidence>
<dbReference type="Pfam" id="PF04239">
    <property type="entry name" value="DUF421"/>
    <property type="match status" value="1"/>
</dbReference>
<evidence type="ECO:0000256" key="2">
    <source>
        <dbReference type="ARBA" id="ARBA00006448"/>
    </source>
</evidence>
<dbReference type="GO" id="GO:0005886">
    <property type="term" value="C:plasma membrane"/>
    <property type="evidence" value="ECO:0007669"/>
    <property type="project" value="UniProtKB-SubCell"/>
</dbReference>
<proteinExistence type="inferred from homology"/>
<keyword evidence="6" id="KW-0472">Membrane</keyword>